<dbReference type="EMBL" id="LT963395">
    <property type="protein sequence ID" value="SOS15632.1"/>
    <property type="molecule type" value="Genomic_DNA"/>
</dbReference>
<name>A0A193SJ76_9PSED</name>
<accession>A0A193SJ76</accession>
<dbReference type="Proteomes" id="UP000239025">
    <property type="component" value="Chromosome 1"/>
</dbReference>
<organism evidence="1 2">
    <name type="scientific">Pseudomonas cerasi</name>
    <dbReference type="NCBI Taxonomy" id="1583341"/>
    <lineage>
        <taxon>Bacteria</taxon>
        <taxon>Pseudomonadati</taxon>
        <taxon>Pseudomonadota</taxon>
        <taxon>Gammaproteobacteria</taxon>
        <taxon>Pseudomonadales</taxon>
        <taxon>Pseudomonadaceae</taxon>
        <taxon>Pseudomonas</taxon>
    </lineage>
</organism>
<keyword evidence="2" id="KW-1185">Reference proteome</keyword>
<evidence type="ECO:0000313" key="2">
    <source>
        <dbReference type="Proteomes" id="UP000239025"/>
    </source>
</evidence>
<gene>
    <name evidence="1" type="ORF">PL963_00768</name>
</gene>
<dbReference type="RefSeq" id="WP_065348938.1">
    <property type="nucleotide sequence ID" value="NZ_LT222319.1"/>
</dbReference>
<dbReference type="AlphaFoldDB" id="A0A193SJ76"/>
<reference evidence="2" key="1">
    <citation type="submission" date="2017-11" db="EMBL/GenBank/DDBJ databases">
        <authorList>
            <person name="Blom J."/>
        </authorList>
    </citation>
    <scope>NUCLEOTIDE SEQUENCE [LARGE SCALE GENOMIC DNA]</scope>
</reference>
<proteinExistence type="predicted"/>
<sequence length="273" mass="30328">MSDFSPLNIFKSQAKQLARDQGLKLSIAQETLVQKAGFADYHELSVVAQRNPKDPRLMLAVFGIKDFSQAIHEDDVYADLDLELEDQLSGAIADTNASGFTIDALEVEAADYSDTTGKLTLGLSLTYQGQQDQERMYHGAAFFLNATVELLRREGKWLLSEEGVSIISGESDADRDRRSEQEYWATVEEARSSNRMSMAQALAIELGISADDAELLSGAEITTNESDDGLVYSYWINLEPEAEGELRADLLARFGSLKYELGPSFFDDIEHEF</sequence>
<evidence type="ECO:0000313" key="1">
    <source>
        <dbReference type="EMBL" id="SOS15632.1"/>
    </source>
</evidence>
<protein>
    <submittedName>
        <fullName evidence="1">Uncharacterized protein</fullName>
    </submittedName>
</protein>